<gene>
    <name evidence="8" type="ORF">Dxin01_04187</name>
</gene>
<accession>A0ABP9VGT4</accession>
<evidence type="ECO:0000313" key="8">
    <source>
        <dbReference type="EMBL" id="GAA5504417.1"/>
    </source>
</evidence>
<dbReference type="SUPFAM" id="SSF56954">
    <property type="entry name" value="Outer membrane efflux proteins (OEP)"/>
    <property type="match status" value="1"/>
</dbReference>
<dbReference type="PANTHER" id="PTHR30026:SF20">
    <property type="entry name" value="OUTER MEMBRANE PROTEIN TOLC"/>
    <property type="match status" value="1"/>
</dbReference>
<evidence type="ECO:0000313" key="9">
    <source>
        <dbReference type="Proteomes" id="UP001458946"/>
    </source>
</evidence>
<comment type="similarity">
    <text evidence="2">Belongs to the outer membrane factor (OMF) (TC 1.B.17) family.</text>
</comment>
<evidence type="ECO:0000256" key="3">
    <source>
        <dbReference type="ARBA" id="ARBA00022448"/>
    </source>
</evidence>
<dbReference type="Gene3D" id="1.20.1600.10">
    <property type="entry name" value="Outer membrane efflux proteins (OEP)"/>
    <property type="match status" value="1"/>
</dbReference>
<evidence type="ECO:0008006" key="10">
    <source>
        <dbReference type="Google" id="ProtNLM"/>
    </source>
</evidence>
<comment type="subcellular location">
    <subcellularLocation>
        <location evidence="1">Cell outer membrane</location>
    </subcellularLocation>
</comment>
<keyword evidence="5" id="KW-0812">Transmembrane</keyword>
<evidence type="ECO:0000256" key="5">
    <source>
        <dbReference type="ARBA" id="ARBA00022692"/>
    </source>
</evidence>
<dbReference type="Proteomes" id="UP001458946">
    <property type="component" value="Unassembled WGS sequence"/>
</dbReference>
<evidence type="ECO:0000256" key="6">
    <source>
        <dbReference type="ARBA" id="ARBA00023136"/>
    </source>
</evidence>
<keyword evidence="7" id="KW-0998">Cell outer membrane</keyword>
<evidence type="ECO:0000256" key="2">
    <source>
        <dbReference type="ARBA" id="ARBA00007613"/>
    </source>
</evidence>
<evidence type="ECO:0000256" key="4">
    <source>
        <dbReference type="ARBA" id="ARBA00022452"/>
    </source>
</evidence>
<dbReference type="InterPro" id="IPR003423">
    <property type="entry name" value="OMP_efflux"/>
</dbReference>
<dbReference type="PANTHER" id="PTHR30026">
    <property type="entry name" value="OUTER MEMBRANE PROTEIN TOLC"/>
    <property type="match status" value="1"/>
</dbReference>
<evidence type="ECO:0000256" key="7">
    <source>
        <dbReference type="ARBA" id="ARBA00023237"/>
    </source>
</evidence>
<sequence>MGLTLGLLGGAALAQTAPVTPLTLEAALARLAQSPSVTQAQLAVQVAQTNLNASRAALGLSVSVTGNAAYTGSYSTTVSGTATDAPSSTSGSPGVSASLGILPWSSAQTSLRSAQRSLSLAEAKLIAAQNSARLNVVQQYLNAVVATQDIVLADKTLALRQRQLTVAQTQKANGNATDSDVLSAQAAVQSAQAAQLQASASLQSARLSLGAVLGSDLSGVTFPTAPNQTFTLPDVNTLVAQARTGRWEVLDAQNTLGSAQDNLDQLRRDATLPDVTASLRYGPAGSGGLNASLNLKQGTLGAGYSVPFGDSAGSGGNRVVASVSGSYVVYSPAQKAQISAAQANVTQAQLTVSVQQQTIELDVRTKYSAAQASLVTLQSSATQVQVAELGLSTAKTRLQAGTGTADDVTTAELALAQAQRNLSNARATAQINVQALLNAAGGLQ</sequence>
<name>A0ABP9VGT4_9DEIO</name>
<keyword evidence="6" id="KW-0472">Membrane</keyword>
<evidence type="ECO:0000256" key="1">
    <source>
        <dbReference type="ARBA" id="ARBA00004442"/>
    </source>
</evidence>
<protein>
    <recommendedName>
        <fullName evidence="10">Outer membrane efflux protein</fullName>
    </recommendedName>
</protein>
<organism evidence="8 9">
    <name type="scientific">Deinococcus xinjiangensis</name>
    <dbReference type="NCBI Taxonomy" id="457454"/>
    <lineage>
        <taxon>Bacteria</taxon>
        <taxon>Thermotogati</taxon>
        <taxon>Deinococcota</taxon>
        <taxon>Deinococci</taxon>
        <taxon>Deinococcales</taxon>
        <taxon>Deinococcaceae</taxon>
        <taxon>Deinococcus</taxon>
    </lineage>
</organism>
<dbReference type="Pfam" id="PF02321">
    <property type="entry name" value="OEP"/>
    <property type="match status" value="1"/>
</dbReference>
<keyword evidence="4" id="KW-1134">Transmembrane beta strand</keyword>
<keyword evidence="9" id="KW-1185">Reference proteome</keyword>
<dbReference type="InterPro" id="IPR051906">
    <property type="entry name" value="TolC-like"/>
</dbReference>
<comment type="caution">
    <text evidence="8">The sequence shown here is derived from an EMBL/GenBank/DDBJ whole genome shotgun (WGS) entry which is preliminary data.</text>
</comment>
<keyword evidence="3" id="KW-0813">Transport</keyword>
<dbReference type="EMBL" id="BAABRN010000121">
    <property type="protein sequence ID" value="GAA5504417.1"/>
    <property type="molecule type" value="Genomic_DNA"/>
</dbReference>
<proteinExistence type="inferred from homology"/>
<reference evidence="8 9" key="1">
    <citation type="submission" date="2024-02" db="EMBL/GenBank/DDBJ databases">
        <title>Deinococcus xinjiangensis NBRC 107630.</title>
        <authorList>
            <person name="Ichikawa N."/>
            <person name="Katano-Makiyama Y."/>
            <person name="Hidaka K."/>
        </authorList>
    </citation>
    <scope>NUCLEOTIDE SEQUENCE [LARGE SCALE GENOMIC DNA]</scope>
    <source>
        <strain evidence="8 9">NBRC 107630</strain>
    </source>
</reference>